<keyword evidence="3" id="KW-1185">Reference proteome</keyword>
<feature type="region of interest" description="Disordered" evidence="1">
    <location>
        <begin position="1"/>
        <end position="20"/>
    </location>
</feature>
<dbReference type="EMBL" id="JAPWTJ010000843">
    <property type="protein sequence ID" value="KAJ8975321.1"/>
    <property type="molecule type" value="Genomic_DNA"/>
</dbReference>
<comment type="caution">
    <text evidence="2">The sequence shown here is derived from an EMBL/GenBank/DDBJ whole genome shotgun (WGS) entry which is preliminary data.</text>
</comment>
<protein>
    <submittedName>
        <fullName evidence="2">Uncharacterized protein</fullName>
    </submittedName>
</protein>
<sequence length="70" mass="7778">MSEENTTNENKTDNLDDSDGVTLTLNDVLELEDELIENTAAVLGAANDKTCSYIEGYLKRQALYSCLMRT</sequence>
<proteinExistence type="predicted"/>
<reference evidence="2" key="1">
    <citation type="journal article" date="2023" name="Insect Mol. Biol.">
        <title>Genome sequencing provides insights into the evolution of gene families encoding plant cell wall-degrading enzymes in longhorned beetles.</title>
        <authorList>
            <person name="Shin N.R."/>
            <person name="Okamura Y."/>
            <person name="Kirsch R."/>
            <person name="Pauchet Y."/>
        </authorList>
    </citation>
    <scope>NUCLEOTIDE SEQUENCE</scope>
    <source>
        <strain evidence="2">MMC_N1</strain>
    </source>
</reference>
<gene>
    <name evidence="2" type="ORF">NQ317_008307</name>
</gene>
<evidence type="ECO:0000313" key="3">
    <source>
        <dbReference type="Proteomes" id="UP001162164"/>
    </source>
</evidence>
<dbReference type="Proteomes" id="UP001162164">
    <property type="component" value="Unassembled WGS sequence"/>
</dbReference>
<name>A0ABQ9JAW4_9CUCU</name>
<accession>A0ABQ9JAW4</accession>
<evidence type="ECO:0000256" key="1">
    <source>
        <dbReference type="SAM" id="MobiDB-lite"/>
    </source>
</evidence>
<evidence type="ECO:0000313" key="2">
    <source>
        <dbReference type="EMBL" id="KAJ8975321.1"/>
    </source>
</evidence>
<organism evidence="2 3">
    <name type="scientific">Molorchus minor</name>
    <dbReference type="NCBI Taxonomy" id="1323400"/>
    <lineage>
        <taxon>Eukaryota</taxon>
        <taxon>Metazoa</taxon>
        <taxon>Ecdysozoa</taxon>
        <taxon>Arthropoda</taxon>
        <taxon>Hexapoda</taxon>
        <taxon>Insecta</taxon>
        <taxon>Pterygota</taxon>
        <taxon>Neoptera</taxon>
        <taxon>Endopterygota</taxon>
        <taxon>Coleoptera</taxon>
        <taxon>Polyphaga</taxon>
        <taxon>Cucujiformia</taxon>
        <taxon>Chrysomeloidea</taxon>
        <taxon>Cerambycidae</taxon>
        <taxon>Lamiinae</taxon>
        <taxon>Monochamini</taxon>
        <taxon>Molorchus</taxon>
    </lineage>
</organism>